<comment type="caution">
    <text evidence="2">The sequence shown here is derived from an EMBL/GenBank/DDBJ whole genome shotgun (WGS) entry which is preliminary data.</text>
</comment>
<dbReference type="InterPro" id="IPR011604">
    <property type="entry name" value="PDDEXK-like_dom_sf"/>
</dbReference>
<dbReference type="SUPFAM" id="SSF52540">
    <property type="entry name" value="P-loop containing nucleoside triphosphate hydrolases"/>
    <property type="match status" value="1"/>
</dbReference>
<protein>
    <submittedName>
        <fullName evidence="2">Double-strand break repair protein AddB</fullName>
    </submittedName>
</protein>
<evidence type="ECO:0000259" key="1">
    <source>
        <dbReference type="Pfam" id="PF12705"/>
    </source>
</evidence>
<feature type="domain" description="PD-(D/E)XK endonuclease-like" evidence="1">
    <location>
        <begin position="749"/>
        <end position="980"/>
    </location>
</feature>
<sequence length="1024" mass="111708">MTQRTGPQIFSIAAHRGFADALVAGLMPRYAQPHVGLARLTLILPSTRAIRTVSEAFIRHSGEGLLMPRMVAVGDLDLDETLGPLLDPLGAGEAIPPAADPTRRWLRLAEFIREERGEQAPKGGALLRLARELAQAMDRLLAEEIAPEDLLSDRVLDLLGDLSEHWKDSLRLFAKVQLRWLAELEARGEVDAASRRNALFARAAQLWKADPPQSPVVAAGVTSAAPALAGLLRVISEMPGGAVVLPDCDLSLDPEIWQELGRAGASEEPGGAPFGAHDAVTHPQYHLKLLLNRMGIARDEVQQWHRAGMSKGPPERSYAISSLFLPPQASRRWVDLPAEKRRLSGVRLMETANPEEEAQAIALLIRRKLEEPEQRAALVTPDRALAERVAGHLRRWNIAADDSAGRALSQTAAGRLILLLAESAAEDLAPVPLMGLIQHPLAGEGQAGESAAGSGRAFWLEQARLLERDLRGPRPEPGLAPLRARIARIALRKPAIAQWWQGVEATLTPVLALGEAAQEGERGHGDIQAVPLAAMLDALAEAGERLCGDMLWAREDGRALSQFIEELRLHARDVGTTMALRDLPAALRDAMETVAVRPPYGGHPRVAIYGLLESRMTRADLVVCAGLNEGTWPRSPAIDTLIAPPVLRALGVPGGDFRIGLAAHDLAGALGAPEVVLSRAQRDMSGPAIPSRFLLRVEALLGSGLVEDHRETAIPALARRLDLPMEPAPAYPRPAPRPSARQRDVEIRVTALDRLRSDPYQFYADAILGLKRLDGLDEEPSAAWKGTAAHAILEDWHDSHGGDMQAIAERVLDSMNAHPLMRGLWRPRLLAALEWVEQTVASQRVQGRQPVLWEKPGSFRMDGVTIKGRADRIDRLEDGTLAIVDYKTGKPPSSKMVEQGFALQLGLIALMAEAGGFEGLEGEASRFEYWSLAKVGGEDRFGFIETPLREGRKKSGPLPEEFLPETRRYLHDAIGRWIKGNEAFTARLNPDVPVYTDYDQLMRLDEWFSRVLAGQEPANGEGEA</sequence>
<dbReference type="NCBIfam" id="TIGR02786">
    <property type="entry name" value="addB_alphas"/>
    <property type="match status" value="1"/>
</dbReference>
<dbReference type="Gene3D" id="3.90.320.10">
    <property type="match status" value="1"/>
</dbReference>
<dbReference type="InterPro" id="IPR011335">
    <property type="entry name" value="Restrct_endonuc-II-like"/>
</dbReference>
<dbReference type="InterPro" id="IPR038726">
    <property type="entry name" value="PDDEXK_AddAB-type"/>
</dbReference>
<dbReference type="AlphaFoldDB" id="A0A420EF80"/>
<dbReference type="InterPro" id="IPR014153">
    <property type="entry name" value="Ds_break_AddB"/>
</dbReference>
<dbReference type="SUPFAM" id="SSF52980">
    <property type="entry name" value="Restriction endonuclease-like"/>
    <property type="match status" value="1"/>
</dbReference>
<dbReference type="RefSeq" id="WP_120325281.1">
    <property type="nucleotide sequence ID" value="NZ_RAPF01000006.1"/>
</dbReference>
<proteinExistence type="predicted"/>
<keyword evidence="3" id="KW-1185">Reference proteome</keyword>
<dbReference type="InterPro" id="IPR027417">
    <property type="entry name" value="P-loop_NTPase"/>
</dbReference>
<gene>
    <name evidence="2" type="primary">addB</name>
    <name evidence="2" type="ORF">D6851_12895</name>
</gene>
<organism evidence="2 3">
    <name type="scientific">Altericroceibacterium spongiae</name>
    <dbReference type="NCBI Taxonomy" id="2320269"/>
    <lineage>
        <taxon>Bacteria</taxon>
        <taxon>Pseudomonadati</taxon>
        <taxon>Pseudomonadota</taxon>
        <taxon>Alphaproteobacteria</taxon>
        <taxon>Sphingomonadales</taxon>
        <taxon>Erythrobacteraceae</taxon>
        <taxon>Altericroceibacterium</taxon>
    </lineage>
</organism>
<evidence type="ECO:0000313" key="3">
    <source>
        <dbReference type="Proteomes" id="UP000284395"/>
    </source>
</evidence>
<evidence type="ECO:0000313" key="2">
    <source>
        <dbReference type="EMBL" id="RKF19342.1"/>
    </source>
</evidence>
<dbReference type="OrthoDB" id="9780606at2"/>
<dbReference type="Pfam" id="PF12705">
    <property type="entry name" value="PDDEXK_1"/>
    <property type="match status" value="1"/>
</dbReference>
<dbReference type="Proteomes" id="UP000284395">
    <property type="component" value="Unassembled WGS sequence"/>
</dbReference>
<reference evidence="2 3" key="1">
    <citation type="submission" date="2018-09" db="EMBL/GenBank/DDBJ databases">
        <title>Altererythrobacter spongiae sp. nov., isolated from a marine sponge.</title>
        <authorList>
            <person name="Zhuang L."/>
            <person name="Luo L."/>
        </authorList>
    </citation>
    <scope>NUCLEOTIDE SEQUENCE [LARGE SCALE GENOMIC DNA]</scope>
    <source>
        <strain evidence="2 3">HN-Y73</strain>
    </source>
</reference>
<dbReference type="EMBL" id="RAPF01000006">
    <property type="protein sequence ID" value="RKF19342.1"/>
    <property type="molecule type" value="Genomic_DNA"/>
</dbReference>
<accession>A0A420EF80</accession>
<name>A0A420EF80_9SPHN</name>